<keyword evidence="5 6" id="KW-0326">Glycosidase</keyword>
<dbReference type="KEGG" id="ptn:PTRA_a1452"/>
<accession>A0A0U2WWI4</accession>
<name>A0A0U2WWI4_9GAMM</name>
<feature type="chain" id="PRO_5006833925" description="Lysozyme" evidence="7">
    <location>
        <begin position="19"/>
        <end position="164"/>
    </location>
</feature>
<keyword evidence="3 6" id="KW-0081">Bacteriolytic enzyme</keyword>
<dbReference type="EC" id="3.2.1.17" evidence="6"/>
<dbReference type="CDD" id="cd16900">
    <property type="entry name" value="endolysin_R21-like"/>
    <property type="match status" value="1"/>
</dbReference>
<dbReference type="Pfam" id="PF00959">
    <property type="entry name" value="Phage_lysozyme"/>
    <property type="match status" value="1"/>
</dbReference>
<proteinExistence type="inferred from homology"/>
<evidence type="ECO:0000256" key="2">
    <source>
        <dbReference type="ARBA" id="ARBA00022529"/>
    </source>
</evidence>
<dbReference type="OrthoDB" id="8141296at2"/>
<evidence type="ECO:0000313" key="8">
    <source>
        <dbReference type="EMBL" id="ALS32664.1"/>
    </source>
</evidence>
<dbReference type="EMBL" id="CP011034">
    <property type="protein sequence ID" value="ALS32664.1"/>
    <property type="molecule type" value="Genomic_DNA"/>
</dbReference>
<keyword evidence="7" id="KW-0732">Signal</keyword>
<dbReference type="GO" id="GO:0016998">
    <property type="term" value="P:cell wall macromolecule catabolic process"/>
    <property type="evidence" value="ECO:0007669"/>
    <property type="project" value="InterPro"/>
</dbReference>
<dbReference type="GO" id="GO:0009253">
    <property type="term" value="P:peptidoglycan catabolic process"/>
    <property type="evidence" value="ECO:0007669"/>
    <property type="project" value="InterPro"/>
</dbReference>
<evidence type="ECO:0000313" key="9">
    <source>
        <dbReference type="Proteomes" id="UP000065261"/>
    </source>
</evidence>
<dbReference type="HAMAP" id="MF_04110">
    <property type="entry name" value="ENDOLYSIN_T4"/>
    <property type="match status" value="1"/>
</dbReference>
<dbReference type="InterPro" id="IPR051018">
    <property type="entry name" value="Bacteriophage_GH24"/>
</dbReference>
<comment type="similarity">
    <text evidence="6">Belongs to the glycosyl hydrolase 24 family.</text>
</comment>
<dbReference type="GO" id="GO:0003796">
    <property type="term" value="F:lysozyme activity"/>
    <property type="evidence" value="ECO:0007669"/>
    <property type="project" value="UniProtKB-EC"/>
</dbReference>
<evidence type="ECO:0000256" key="6">
    <source>
        <dbReference type="RuleBase" id="RU003788"/>
    </source>
</evidence>
<dbReference type="HAMAP" id="MF_04136">
    <property type="entry name" value="SAR_ENDOLYSIN"/>
    <property type="match status" value="1"/>
</dbReference>
<dbReference type="GO" id="GO:0042742">
    <property type="term" value="P:defense response to bacterium"/>
    <property type="evidence" value="ECO:0007669"/>
    <property type="project" value="UniProtKB-KW"/>
</dbReference>
<evidence type="ECO:0000256" key="1">
    <source>
        <dbReference type="ARBA" id="ARBA00000632"/>
    </source>
</evidence>
<evidence type="ECO:0000256" key="4">
    <source>
        <dbReference type="ARBA" id="ARBA00022801"/>
    </source>
</evidence>
<dbReference type="InterPro" id="IPR023346">
    <property type="entry name" value="Lysozyme-like_dom_sf"/>
</dbReference>
<dbReference type="Gene3D" id="1.10.530.40">
    <property type="match status" value="1"/>
</dbReference>
<dbReference type="RefSeq" id="WP_058373104.1">
    <property type="nucleotide sequence ID" value="NZ_CP011034.1"/>
</dbReference>
<gene>
    <name evidence="8" type="ORF">PTRA_a1452</name>
</gene>
<evidence type="ECO:0000256" key="3">
    <source>
        <dbReference type="ARBA" id="ARBA00022638"/>
    </source>
</evidence>
<sequence>MIIKAKSLIALGLTGVLAAVGVTVANFEGKELVGYVDPVGIETACFGHTATAIAGKEYTEHECLNLFAQDLAEHDEQLNHAVLVPLTRGEHMAYLSFHYNVGAGNFRRSTLLKYLNENQRLRACDELTRWVYANGRKLTGLVKRREQERTMCLEGVSSNVEISR</sequence>
<reference evidence="8 9" key="1">
    <citation type="submission" date="2015-03" db="EMBL/GenBank/DDBJ databases">
        <authorList>
            <person name="Murphy D."/>
        </authorList>
    </citation>
    <scope>NUCLEOTIDE SEQUENCE [LARGE SCALE GENOMIC DNA]</scope>
    <source>
        <strain evidence="8 9">KMM 520</strain>
    </source>
</reference>
<feature type="signal peptide" evidence="7">
    <location>
        <begin position="1"/>
        <end position="18"/>
    </location>
</feature>
<keyword evidence="2 6" id="KW-0929">Antimicrobial</keyword>
<dbReference type="AlphaFoldDB" id="A0A0U2WWI4"/>
<evidence type="ECO:0000256" key="7">
    <source>
        <dbReference type="SAM" id="SignalP"/>
    </source>
</evidence>
<dbReference type="GO" id="GO:0031640">
    <property type="term" value="P:killing of cells of another organism"/>
    <property type="evidence" value="ECO:0007669"/>
    <property type="project" value="UniProtKB-KW"/>
</dbReference>
<dbReference type="PANTHER" id="PTHR38107">
    <property type="match status" value="1"/>
</dbReference>
<dbReference type="SUPFAM" id="SSF53955">
    <property type="entry name" value="Lysozyme-like"/>
    <property type="match status" value="1"/>
</dbReference>
<comment type="catalytic activity">
    <reaction evidence="1 6">
        <text>Hydrolysis of (1-&gt;4)-beta-linkages between N-acetylmuramic acid and N-acetyl-D-glucosamine residues in a peptidoglycan and between N-acetyl-D-glucosamine residues in chitodextrins.</text>
        <dbReference type="EC" id="3.2.1.17"/>
    </reaction>
</comment>
<dbReference type="PATRIC" id="fig|1315283.4.peg.1257"/>
<keyword evidence="4 6" id="KW-0378">Hydrolase</keyword>
<dbReference type="PANTHER" id="PTHR38107:SF3">
    <property type="entry name" value="LYSOZYME RRRD-RELATED"/>
    <property type="match status" value="1"/>
</dbReference>
<protein>
    <recommendedName>
        <fullName evidence="6">Lysozyme</fullName>
        <ecNumber evidence="6">3.2.1.17</ecNumber>
    </recommendedName>
</protein>
<dbReference type="InterPro" id="IPR002196">
    <property type="entry name" value="Glyco_hydro_24"/>
</dbReference>
<dbReference type="InterPro" id="IPR034690">
    <property type="entry name" value="Endolysin_T4_type"/>
</dbReference>
<organism evidence="8">
    <name type="scientific">Pseudoalteromonas translucida KMM 520</name>
    <dbReference type="NCBI Taxonomy" id="1315283"/>
    <lineage>
        <taxon>Bacteria</taxon>
        <taxon>Pseudomonadati</taxon>
        <taxon>Pseudomonadota</taxon>
        <taxon>Gammaproteobacteria</taxon>
        <taxon>Alteromonadales</taxon>
        <taxon>Pseudoalteromonadaceae</taxon>
        <taxon>Pseudoalteromonas</taxon>
    </lineage>
</organism>
<dbReference type="InterPro" id="IPR023347">
    <property type="entry name" value="Lysozyme_dom_sf"/>
</dbReference>
<dbReference type="InterPro" id="IPR043688">
    <property type="entry name" value="SAR_endolysin-like"/>
</dbReference>
<dbReference type="Proteomes" id="UP000065261">
    <property type="component" value="Chromosome I"/>
</dbReference>
<evidence type="ECO:0000256" key="5">
    <source>
        <dbReference type="ARBA" id="ARBA00023295"/>
    </source>
</evidence>